<keyword evidence="7 13" id="KW-0496">Mitochondrion</keyword>
<dbReference type="InterPro" id="IPR018108">
    <property type="entry name" value="MCP_transmembrane"/>
</dbReference>
<evidence type="ECO:0000313" key="12">
    <source>
        <dbReference type="EMBL" id="CEO94571.1"/>
    </source>
</evidence>
<evidence type="ECO:0000256" key="3">
    <source>
        <dbReference type="ARBA" id="ARBA00022448"/>
    </source>
</evidence>
<dbReference type="PROSITE" id="PS50920">
    <property type="entry name" value="SOLCAR"/>
    <property type="match status" value="2"/>
</dbReference>
<dbReference type="Proteomes" id="UP000290189">
    <property type="component" value="Unassembled WGS sequence"/>
</dbReference>
<name>A0A0G4IHA1_PLABS</name>
<keyword evidence="4 9" id="KW-0812">Transmembrane</keyword>
<dbReference type="InterPro" id="IPR023395">
    <property type="entry name" value="MCP_dom_sf"/>
</dbReference>
<keyword evidence="8 9" id="KW-0472">Membrane</keyword>
<feature type="repeat" description="Solcar" evidence="9">
    <location>
        <begin position="179"/>
        <end position="250"/>
    </location>
</feature>
<evidence type="ECO:0000256" key="8">
    <source>
        <dbReference type="ARBA" id="ARBA00023136"/>
    </source>
</evidence>
<evidence type="ECO:0000313" key="15">
    <source>
        <dbReference type="Proteomes" id="UP000290189"/>
    </source>
</evidence>
<keyword evidence="3 10" id="KW-0813">Transport</keyword>
<dbReference type="Proteomes" id="UP000039324">
    <property type="component" value="Unassembled WGS sequence"/>
</dbReference>
<evidence type="ECO:0000313" key="13">
    <source>
        <dbReference type="EMBL" id="SPQ96916.1"/>
    </source>
</evidence>
<evidence type="ECO:0000256" key="4">
    <source>
        <dbReference type="ARBA" id="ARBA00022692"/>
    </source>
</evidence>
<organism evidence="12 14">
    <name type="scientific">Plasmodiophora brassicae</name>
    <name type="common">Clubroot disease agent</name>
    <dbReference type="NCBI Taxonomy" id="37360"/>
    <lineage>
        <taxon>Eukaryota</taxon>
        <taxon>Sar</taxon>
        <taxon>Rhizaria</taxon>
        <taxon>Endomyxa</taxon>
        <taxon>Phytomyxea</taxon>
        <taxon>Plasmodiophorida</taxon>
        <taxon>Plasmodiophoridae</taxon>
        <taxon>Plasmodiophora</taxon>
    </lineage>
</organism>
<dbReference type="PANTHER" id="PTHR45788">
    <property type="entry name" value="SUCCINATE/FUMARATE MITOCHONDRIAL TRANSPORTER-RELATED"/>
    <property type="match status" value="1"/>
</dbReference>
<reference evidence="13 15" key="2">
    <citation type="submission" date="2018-03" db="EMBL/GenBank/DDBJ databases">
        <authorList>
            <person name="Fogelqvist J."/>
        </authorList>
    </citation>
    <scope>NUCLEOTIDE SEQUENCE [LARGE SCALE GENOMIC DNA]</scope>
</reference>
<reference evidence="12 14" key="1">
    <citation type="submission" date="2015-02" db="EMBL/GenBank/DDBJ databases">
        <authorList>
            <person name="Chooi Y.-H."/>
        </authorList>
    </citation>
    <scope>NUCLEOTIDE SEQUENCE [LARGE SCALE GENOMIC DNA]</scope>
    <source>
        <strain evidence="12">E3</strain>
    </source>
</reference>
<dbReference type="SUPFAM" id="SSF103506">
    <property type="entry name" value="Mitochondrial carrier"/>
    <property type="match status" value="1"/>
</dbReference>
<evidence type="ECO:0008006" key="16">
    <source>
        <dbReference type="Google" id="ProtNLM"/>
    </source>
</evidence>
<evidence type="ECO:0000256" key="7">
    <source>
        <dbReference type="ARBA" id="ARBA00023128"/>
    </source>
</evidence>
<proteinExistence type="inferred from homology"/>
<gene>
    <name evidence="12" type="ORF">PBRA_000357</name>
    <name evidence="13" type="ORF">PLBR_LOCUS4131</name>
</gene>
<evidence type="ECO:0000256" key="10">
    <source>
        <dbReference type="RuleBase" id="RU000488"/>
    </source>
</evidence>
<dbReference type="Gene3D" id="1.50.40.10">
    <property type="entry name" value="Mitochondrial carrier domain"/>
    <property type="match status" value="1"/>
</dbReference>
<sequence length="256" mass="27673">MASLLAVATGTALVESAVLYPLDFCTTRMQVRPDYVVPRGPWRLLRSAPVRRRCFRGVLPHLAAVTAVQVPRYLVATTSSAVPVDDTGRLALQGALAGAAEAIVITPLDAFKIPMQVGSPGLSANDIYATATRGPEREWSRLWRGHLYTTLRQSTYGAVTFTSVGLLRRFYPEELTGPELVLFGCLTGAVASVLGSPFDVLKSRAQAAEYVVPNTVASSRDLFRGLSSRLWRVGLGTALAMVVSDEVSRWLRRPAG</sequence>
<keyword evidence="14" id="KW-1185">Reference proteome</keyword>
<dbReference type="OrthoDB" id="1924968at2759"/>
<keyword evidence="5" id="KW-0677">Repeat</keyword>
<protein>
    <recommendedName>
        <fullName evidence="16">Mitochondrial carrier protein</fullName>
    </recommendedName>
</protein>
<feature type="repeat" description="Solcar" evidence="9">
    <location>
        <begin position="85"/>
        <end position="170"/>
    </location>
</feature>
<accession>A0A0G4IHA1</accession>
<evidence type="ECO:0000256" key="9">
    <source>
        <dbReference type="PROSITE-ProRule" id="PRU00282"/>
    </source>
</evidence>
<dbReference type="InterPro" id="IPR049563">
    <property type="entry name" value="TXTP-like"/>
</dbReference>
<dbReference type="GO" id="GO:0031966">
    <property type="term" value="C:mitochondrial membrane"/>
    <property type="evidence" value="ECO:0007669"/>
    <property type="project" value="UniProtKB-SubCell"/>
</dbReference>
<evidence type="ECO:0000256" key="5">
    <source>
        <dbReference type="ARBA" id="ARBA00022737"/>
    </source>
</evidence>
<keyword evidence="11" id="KW-0732">Signal</keyword>
<comment type="similarity">
    <text evidence="2 10">Belongs to the mitochondrial carrier (TC 2.A.29) family.</text>
</comment>
<evidence type="ECO:0000313" key="14">
    <source>
        <dbReference type="Proteomes" id="UP000039324"/>
    </source>
</evidence>
<feature type="chain" id="PRO_5036293118" description="Mitochondrial carrier protein" evidence="11">
    <location>
        <begin position="17"/>
        <end position="256"/>
    </location>
</feature>
<evidence type="ECO:0000256" key="2">
    <source>
        <dbReference type="ARBA" id="ARBA00006375"/>
    </source>
</evidence>
<dbReference type="EMBL" id="CDSF01000001">
    <property type="protein sequence ID" value="CEO94571.1"/>
    <property type="molecule type" value="Genomic_DNA"/>
</dbReference>
<evidence type="ECO:0000256" key="6">
    <source>
        <dbReference type="ARBA" id="ARBA00022989"/>
    </source>
</evidence>
<comment type="subcellular location">
    <subcellularLocation>
        <location evidence="1">Mitochondrion membrane</location>
        <topology evidence="1">Multi-pass membrane protein</topology>
    </subcellularLocation>
</comment>
<feature type="signal peptide" evidence="11">
    <location>
        <begin position="1"/>
        <end position="16"/>
    </location>
</feature>
<geneLocation type="mitochondrion" evidence="13"/>
<dbReference type="EMBL" id="OVEO01000006">
    <property type="protein sequence ID" value="SPQ96916.1"/>
    <property type="molecule type" value="Genomic_DNA"/>
</dbReference>
<evidence type="ECO:0000256" key="1">
    <source>
        <dbReference type="ARBA" id="ARBA00004225"/>
    </source>
</evidence>
<dbReference type="AlphaFoldDB" id="A0A0G4IHA1"/>
<dbReference type="Pfam" id="PF00153">
    <property type="entry name" value="Mito_carr"/>
    <property type="match status" value="2"/>
</dbReference>
<evidence type="ECO:0000256" key="11">
    <source>
        <dbReference type="SAM" id="SignalP"/>
    </source>
</evidence>
<keyword evidence="6" id="KW-1133">Transmembrane helix</keyword>